<comment type="caution">
    <text evidence="2">The sequence shown here is derived from an EMBL/GenBank/DDBJ whole genome shotgun (WGS) entry which is preliminary data.</text>
</comment>
<gene>
    <name evidence="2" type="ORF">NQ317_012057</name>
</gene>
<feature type="region of interest" description="Disordered" evidence="1">
    <location>
        <begin position="238"/>
        <end position="257"/>
    </location>
</feature>
<feature type="region of interest" description="Disordered" evidence="1">
    <location>
        <begin position="74"/>
        <end position="98"/>
    </location>
</feature>
<reference evidence="2" key="1">
    <citation type="journal article" date="2023" name="Insect Mol. Biol.">
        <title>Genome sequencing provides insights into the evolution of gene families encoding plant cell wall-degrading enzymes in longhorned beetles.</title>
        <authorList>
            <person name="Shin N.R."/>
            <person name="Okamura Y."/>
            <person name="Kirsch R."/>
            <person name="Pauchet Y."/>
        </authorList>
    </citation>
    <scope>NUCLEOTIDE SEQUENCE</scope>
    <source>
        <strain evidence="2">MMC_N1</strain>
    </source>
</reference>
<dbReference type="EMBL" id="JAPWTJ010000007">
    <property type="protein sequence ID" value="KAJ8985817.1"/>
    <property type="molecule type" value="Genomic_DNA"/>
</dbReference>
<proteinExistence type="predicted"/>
<evidence type="ECO:0000313" key="3">
    <source>
        <dbReference type="Proteomes" id="UP001162164"/>
    </source>
</evidence>
<feature type="region of interest" description="Disordered" evidence="1">
    <location>
        <begin position="454"/>
        <end position="476"/>
    </location>
</feature>
<protein>
    <submittedName>
        <fullName evidence="2">Uncharacterized protein</fullName>
    </submittedName>
</protein>
<sequence length="611" mass="70534">MYDHKHKTRLVNFTILRPGLRDPALPRTTTTAGRQLFIQFTSNTTVINDPLRYSKRYQRADKWGTVKHEEIYHGENQQAAVANESDRSESKRSSGFYDLQDAQLEYDKTRSLPNSVYIDTSSSEGEEEDEEFEDARAGLSDRSSTNINRDNSDTDMDLYVDVEMHNQKIESKNIDQNNSKFEYDVPRISFKFFDKDKPEEQQLEEEEKENAHEDDQNNYEPVTVKSEVKIVLSTPEEEYPPVEGQVDKEMPKSHPSEKFVSQTEIFVKSLENIPLIIKSAGSDPNLVTMREHDEDDPEDGYYKVPRNLKKTHRLSQSLTDFDIENIENIPPIQTQTSCRSSIEHISVSQVIVDSPENDDEQRRNSESMEYCKVRSRLPLRIRRPTFRKPKKAVDTWNNFRTKFNNLMQEHAAQQKVGAYTDKEKVSINLEEMYKNSKTKCKTLLQNTGKIFHKNNKRSQDSFDSEIGGANSEPTFMNNVSSERIPLKATDIVYQLNVSADSENTVMNGGCLGDLDNSKFDESDVSSDCKLSPEERKEDFDFTHIKSAFKKKLSLSEREFGKLSTIRSNTKVKNNKVCGQSQWAHISNMMHCTHSAPLMPEKSSRKYRLHHH</sequence>
<feature type="compositionally biased region" description="Acidic residues" evidence="1">
    <location>
        <begin position="124"/>
        <end position="133"/>
    </location>
</feature>
<feature type="region of interest" description="Disordered" evidence="1">
    <location>
        <begin position="198"/>
        <end position="218"/>
    </location>
</feature>
<dbReference type="Proteomes" id="UP001162164">
    <property type="component" value="Unassembled WGS sequence"/>
</dbReference>
<evidence type="ECO:0000256" key="1">
    <source>
        <dbReference type="SAM" id="MobiDB-lite"/>
    </source>
</evidence>
<feature type="compositionally biased region" description="Basic and acidic residues" evidence="1">
    <location>
        <begin position="245"/>
        <end position="257"/>
    </location>
</feature>
<feature type="region of interest" description="Disordered" evidence="1">
    <location>
        <begin position="115"/>
        <end position="154"/>
    </location>
</feature>
<organism evidence="2 3">
    <name type="scientific">Molorchus minor</name>
    <dbReference type="NCBI Taxonomy" id="1323400"/>
    <lineage>
        <taxon>Eukaryota</taxon>
        <taxon>Metazoa</taxon>
        <taxon>Ecdysozoa</taxon>
        <taxon>Arthropoda</taxon>
        <taxon>Hexapoda</taxon>
        <taxon>Insecta</taxon>
        <taxon>Pterygota</taxon>
        <taxon>Neoptera</taxon>
        <taxon>Endopterygota</taxon>
        <taxon>Coleoptera</taxon>
        <taxon>Polyphaga</taxon>
        <taxon>Cucujiformia</taxon>
        <taxon>Chrysomeloidea</taxon>
        <taxon>Cerambycidae</taxon>
        <taxon>Lamiinae</taxon>
        <taxon>Monochamini</taxon>
        <taxon>Molorchus</taxon>
    </lineage>
</organism>
<name>A0ABQ9K708_9CUCU</name>
<keyword evidence="3" id="KW-1185">Reference proteome</keyword>
<evidence type="ECO:0000313" key="2">
    <source>
        <dbReference type="EMBL" id="KAJ8985817.1"/>
    </source>
</evidence>
<accession>A0ABQ9K708</accession>